<evidence type="ECO:0000256" key="1">
    <source>
        <dbReference type="SAM" id="Phobius"/>
    </source>
</evidence>
<keyword evidence="1" id="KW-1133">Transmembrane helix</keyword>
<keyword evidence="1" id="KW-0812">Transmembrane</keyword>
<evidence type="ECO:0000313" key="2">
    <source>
        <dbReference type="EMBL" id="PKR91040.1"/>
    </source>
</evidence>
<feature type="transmembrane region" description="Helical" evidence="1">
    <location>
        <begin position="82"/>
        <end position="103"/>
    </location>
</feature>
<feature type="transmembrane region" description="Helical" evidence="1">
    <location>
        <begin position="12"/>
        <end position="36"/>
    </location>
</feature>
<dbReference type="InterPro" id="IPR018750">
    <property type="entry name" value="DUF2306_membrane"/>
</dbReference>
<feature type="transmembrane region" description="Helical" evidence="1">
    <location>
        <begin position="175"/>
        <end position="195"/>
    </location>
</feature>
<dbReference type="OrthoDB" id="8759010at2"/>
<name>A0A2N3M2D8_9HYPH</name>
<keyword evidence="1" id="KW-0472">Membrane</keyword>
<proteinExistence type="predicted"/>
<comment type="caution">
    <text evidence="2">The sequence shown here is derived from an EMBL/GenBank/DDBJ whole genome shotgun (WGS) entry which is preliminary data.</text>
</comment>
<feature type="transmembrane region" description="Helical" evidence="1">
    <location>
        <begin position="48"/>
        <end position="70"/>
    </location>
</feature>
<feature type="transmembrane region" description="Helical" evidence="1">
    <location>
        <begin position="146"/>
        <end position="169"/>
    </location>
</feature>
<dbReference type="Pfam" id="PF10067">
    <property type="entry name" value="DUF2306"/>
    <property type="match status" value="1"/>
</dbReference>
<feature type="transmembrane region" description="Helical" evidence="1">
    <location>
        <begin position="115"/>
        <end position="134"/>
    </location>
</feature>
<accession>A0A2N3M2D8</accession>
<sequence length="215" mass="23312">MRSTVLASGFVLLWLLCPIVAIATFRFLVGGVAITMPGFLYQAEMRPLAFYAHIVLGSVALGLVPFQFWQGLRFRQIRVHRWLGRAYGVSVLAGGTGGLWLAVTSRSGDVASWGFGLLAIAWVGATVCGILLAMGRNASAHRDWMIRSAALTIAAVTLRIYLGLGMLLGFSYEDIAGFLAWSCWVPNLIAAELILRHGRGRRRSPVAASHQAGRL</sequence>
<evidence type="ECO:0008006" key="4">
    <source>
        <dbReference type="Google" id="ProtNLM"/>
    </source>
</evidence>
<dbReference type="AlphaFoldDB" id="A0A2N3M2D8"/>
<gene>
    <name evidence="2" type="ORF">CXZ10_00955</name>
</gene>
<dbReference type="EMBL" id="PJNW01000002">
    <property type="protein sequence ID" value="PKR91040.1"/>
    <property type="molecule type" value="Genomic_DNA"/>
</dbReference>
<evidence type="ECO:0000313" key="3">
    <source>
        <dbReference type="Proteomes" id="UP000233491"/>
    </source>
</evidence>
<dbReference type="Proteomes" id="UP000233491">
    <property type="component" value="Unassembled WGS sequence"/>
</dbReference>
<protein>
    <recommendedName>
        <fullName evidence="4">DUF2306 domain-containing protein</fullName>
    </recommendedName>
</protein>
<organism evidence="2 3">
    <name type="scientific">Pleomorphomonas diazotrophica</name>
    <dbReference type="NCBI Taxonomy" id="1166257"/>
    <lineage>
        <taxon>Bacteria</taxon>
        <taxon>Pseudomonadati</taxon>
        <taxon>Pseudomonadota</taxon>
        <taxon>Alphaproteobacteria</taxon>
        <taxon>Hyphomicrobiales</taxon>
        <taxon>Pleomorphomonadaceae</taxon>
        <taxon>Pleomorphomonas</taxon>
    </lineage>
</organism>
<reference evidence="2 3" key="1">
    <citation type="submission" date="2017-12" db="EMBL/GenBank/DDBJ databases">
        <title>Anaerobic carbon monoxide metabolism by Pleomorphomonas carboxyditropha sp. nov., a new mesophilic hydrogenogenic carboxidotroph.</title>
        <authorList>
            <person name="Esquivel-Elizondo S."/>
            <person name="Krajmalnik-Brown R."/>
        </authorList>
    </citation>
    <scope>NUCLEOTIDE SEQUENCE [LARGE SCALE GENOMIC DNA]</scope>
    <source>
        <strain evidence="2 3">R5-392</strain>
    </source>
</reference>
<keyword evidence="3" id="KW-1185">Reference proteome</keyword>